<proteinExistence type="predicted"/>
<dbReference type="InterPro" id="IPR053136">
    <property type="entry name" value="UTP_pyrophosphatase-like"/>
</dbReference>
<comment type="caution">
    <text evidence="2">The sequence shown here is derived from an EMBL/GenBank/DDBJ whole genome shotgun (WGS) entry which is preliminary data.</text>
</comment>
<accession>A0A4S4NLY4</accession>
<sequence>MPRTRKTGEHRSTLDLNGIPVPLRIITERGRRSTIASVRQRALYIRLPAALSKGERERRITEMLDWARRTAAEKPEAFAHFVPPPAAGAYTFAFRGHEYRITVEAHDGATHRIVATPDLGLRVALSTRDPRPNPTQAIPRLLAKHFGRRYLPEVSRRVHELNDRHFKRTIRAVKLSDTYSRWGSCSHLGNINLATRLLLAPPEVLDAVIIHELAHLVVADHSARFWAEVARALPEYERYDQWLRENGNGLRFDPQVLG</sequence>
<organism evidence="2 3">
    <name type="scientific">Neolewinella litorea</name>
    <dbReference type="NCBI Taxonomy" id="2562452"/>
    <lineage>
        <taxon>Bacteria</taxon>
        <taxon>Pseudomonadati</taxon>
        <taxon>Bacteroidota</taxon>
        <taxon>Saprospiria</taxon>
        <taxon>Saprospirales</taxon>
        <taxon>Lewinellaceae</taxon>
        <taxon>Neolewinella</taxon>
    </lineage>
</organism>
<dbReference type="PANTHER" id="PTHR30399">
    <property type="entry name" value="UNCHARACTERIZED PROTEIN YGJP"/>
    <property type="match status" value="1"/>
</dbReference>
<evidence type="ECO:0000313" key="2">
    <source>
        <dbReference type="EMBL" id="THH39348.1"/>
    </source>
</evidence>
<dbReference type="InterPro" id="IPR002725">
    <property type="entry name" value="YgjP-like_metallopeptidase"/>
</dbReference>
<dbReference type="EMBL" id="SRSF01000004">
    <property type="protein sequence ID" value="THH39348.1"/>
    <property type="molecule type" value="Genomic_DNA"/>
</dbReference>
<keyword evidence="3" id="KW-1185">Reference proteome</keyword>
<evidence type="ECO:0000259" key="1">
    <source>
        <dbReference type="Pfam" id="PF01863"/>
    </source>
</evidence>
<protein>
    <submittedName>
        <fullName evidence="2">M48 family peptidase</fullName>
    </submittedName>
</protein>
<dbReference type="RefSeq" id="WP_136459481.1">
    <property type="nucleotide sequence ID" value="NZ_SRSF01000004.1"/>
</dbReference>
<dbReference type="AlphaFoldDB" id="A0A4S4NLY4"/>
<dbReference type="CDD" id="cd07344">
    <property type="entry name" value="M48_yhfN_like"/>
    <property type="match status" value="1"/>
</dbReference>
<dbReference type="Gene3D" id="3.30.2010.10">
    <property type="entry name" value="Metalloproteases ('zincins'), catalytic domain"/>
    <property type="match status" value="1"/>
</dbReference>
<dbReference type="PANTHER" id="PTHR30399:SF1">
    <property type="entry name" value="UTP PYROPHOSPHATASE"/>
    <property type="match status" value="1"/>
</dbReference>
<evidence type="ECO:0000313" key="3">
    <source>
        <dbReference type="Proteomes" id="UP000308528"/>
    </source>
</evidence>
<name>A0A4S4NLY4_9BACT</name>
<dbReference type="OrthoDB" id="9811177at2"/>
<feature type="domain" description="YgjP-like metallopeptidase" evidence="1">
    <location>
        <begin position="37"/>
        <end position="245"/>
    </location>
</feature>
<dbReference type="Proteomes" id="UP000308528">
    <property type="component" value="Unassembled WGS sequence"/>
</dbReference>
<dbReference type="Pfam" id="PF01863">
    <property type="entry name" value="YgjP-like"/>
    <property type="match status" value="1"/>
</dbReference>
<reference evidence="2 3" key="1">
    <citation type="submission" date="2019-04" db="EMBL/GenBank/DDBJ databases">
        <title>Lewinella litorea sp. nov., isolated from a marine sand.</title>
        <authorList>
            <person name="Yoon J.-H."/>
        </authorList>
    </citation>
    <scope>NUCLEOTIDE SEQUENCE [LARGE SCALE GENOMIC DNA]</scope>
    <source>
        <strain evidence="2 3">HSMS-39</strain>
    </source>
</reference>
<gene>
    <name evidence="2" type="ORF">E4021_11370</name>
</gene>